<keyword evidence="4" id="KW-1185">Reference proteome</keyword>
<dbReference type="EMBL" id="AP026802">
    <property type="protein sequence ID" value="BDR58221.1"/>
    <property type="molecule type" value="Genomic_DNA"/>
</dbReference>
<name>A0AAU9D0K8_9LACO</name>
<dbReference type="Proteomes" id="UP001321861">
    <property type="component" value="Chromosome"/>
</dbReference>
<feature type="region of interest" description="Disordered" evidence="1">
    <location>
        <begin position="1"/>
        <end position="25"/>
    </location>
</feature>
<evidence type="ECO:0000259" key="2">
    <source>
        <dbReference type="Pfam" id="PF07553"/>
    </source>
</evidence>
<proteinExistence type="predicted"/>
<dbReference type="Pfam" id="PF07553">
    <property type="entry name" value="Lipoprotein_Ltp"/>
    <property type="match status" value="4"/>
</dbReference>
<dbReference type="Gene3D" id="1.10.10.10">
    <property type="entry name" value="Winged helix-like DNA-binding domain superfamily/Winged helix DNA-binding domain"/>
    <property type="match status" value="5"/>
</dbReference>
<evidence type="ECO:0000313" key="4">
    <source>
        <dbReference type="Proteomes" id="UP001321861"/>
    </source>
</evidence>
<evidence type="ECO:0000313" key="3">
    <source>
        <dbReference type="EMBL" id="BDR58221.1"/>
    </source>
</evidence>
<dbReference type="InterPro" id="IPR036388">
    <property type="entry name" value="WH-like_DNA-bd_sf"/>
</dbReference>
<gene>
    <name evidence="3" type="ORF">XA3_06620</name>
</gene>
<accession>A0AAU9D0K8</accession>
<dbReference type="AlphaFoldDB" id="A0AAU9D0K8"/>
<evidence type="ECO:0000256" key="1">
    <source>
        <dbReference type="SAM" id="MobiDB-lite"/>
    </source>
</evidence>
<protein>
    <recommendedName>
        <fullName evidence="2">Putative host cell surface-exposed lipoprotein Ltp-like HTH region domain-containing protein</fullName>
    </recommendedName>
</protein>
<dbReference type="InterPro" id="IPR011434">
    <property type="entry name" value="Ltp-like_HTH"/>
</dbReference>
<feature type="domain" description="Putative host cell surface-exposed lipoprotein Ltp-like HTH region" evidence="2">
    <location>
        <begin position="71"/>
        <end position="118"/>
    </location>
</feature>
<organism evidence="3 4">
    <name type="scientific">Xylocopilactobacillus apicola</name>
    <dbReference type="NCBI Taxonomy" id="2932184"/>
    <lineage>
        <taxon>Bacteria</taxon>
        <taxon>Bacillati</taxon>
        <taxon>Bacillota</taxon>
        <taxon>Bacilli</taxon>
        <taxon>Lactobacillales</taxon>
        <taxon>Lactobacillaceae</taxon>
        <taxon>Xylocopilactobacillus</taxon>
    </lineage>
</organism>
<feature type="domain" description="Putative host cell surface-exposed lipoprotein Ltp-like HTH region" evidence="2">
    <location>
        <begin position="172"/>
        <end position="218"/>
    </location>
</feature>
<dbReference type="KEGG" id="xap:XA3_06620"/>
<feature type="domain" description="Putative host cell surface-exposed lipoprotein Ltp-like HTH region" evidence="2">
    <location>
        <begin position="121"/>
        <end position="166"/>
    </location>
</feature>
<feature type="domain" description="Putative host cell surface-exposed lipoprotein Ltp-like HTH region" evidence="2">
    <location>
        <begin position="222"/>
        <end position="268"/>
    </location>
</feature>
<reference evidence="3 4" key="1">
    <citation type="journal article" date="2023" name="Microbiol. Spectr.">
        <title>Symbiosis of Carpenter Bees with Uncharacterized Lactic Acid Bacteria Showing NAD Auxotrophy.</title>
        <authorList>
            <person name="Kawasaki S."/>
            <person name="Ozawa K."/>
            <person name="Mori T."/>
            <person name="Yamamoto A."/>
            <person name="Ito M."/>
            <person name="Ohkuma M."/>
            <person name="Sakamoto M."/>
            <person name="Matsutani M."/>
        </authorList>
    </citation>
    <scope>NUCLEOTIDE SEQUENCE [LARGE SCALE GENOMIC DNA]</scope>
    <source>
        <strain evidence="3 4">XA3</strain>
    </source>
</reference>
<sequence>MPHKEAEKSLKLNDHKKVTDSKSVKKAMEEVEEQIGYDLGYSKKEIMKRLTRDKKFSSDVAEEAIKKSKINWNKQALIKAEQLIEHGGISKRELYTNLKTASLYGFTESEAQYAVDHLKVNWNKQALNAAKDSIRNGDDSKEYLRLKLRKYSKFRNSEVQYAMDHLTSEDVNWNQQALKNAKNNLKYGPHSKTNLLEDLSSDSKGFTKEEAQYAVDNLTDVNWGEQALREARSKLKYDTYSKQKLIEELSDESTGYTQEEAQYAVDHLSIDWSEMVVKAAKSYKSYGYDNDELREALVDRDKFTPEQVDAVLNGI</sequence>